<evidence type="ECO:0000313" key="2">
    <source>
        <dbReference type="Proteomes" id="UP000683139"/>
    </source>
</evidence>
<dbReference type="NCBIfam" id="TIGR01784">
    <property type="entry name" value="T_den_put_tspse"/>
    <property type="match status" value="1"/>
</dbReference>
<dbReference type="PANTHER" id="PTHR41317:SF1">
    <property type="entry name" value="PD-(D_E)XK NUCLEASE FAMILY TRANSPOSASE"/>
    <property type="match status" value="1"/>
</dbReference>
<accession>A0A919YV68</accession>
<comment type="caution">
    <text evidence="1">The sequence shown here is derived from an EMBL/GenBank/DDBJ whole genome shotgun (WGS) entry which is preliminary data.</text>
</comment>
<proteinExistence type="predicted"/>
<dbReference type="Pfam" id="PF12784">
    <property type="entry name" value="PDDEXK_2"/>
    <property type="match status" value="1"/>
</dbReference>
<gene>
    <name evidence="1" type="ORF">J40TS1_53490</name>
</gene>
<protein>
    <submittedName>
        <fullName evidence="1">Uncharacterized protein</fullName>
    </submittedName>
</protein>
<evidence type="ECO:0000313" key="1">
    <source>
        <dbReference type="EMBL" id="GIP19707.1"/>
    </source>
</evidence>
<dbReference type="PANTHER" id="PTHR41317">
    <property type="entry name" value="PD-(D_E)XK NUCLEASE FAMILY TRANSPOSASE"/>
    <property type="match status" value="1"/>
</dbReference>
<dbReference type="EMBL" id="BOSE01000020">
    <property type="protein sequence ID" value="GIP19707.1"/>
    <property type="molecule type" value="Genomic_DNA"/>
</dbReference>
<name>A0A919YV68_9BACL</name>
<dbReference type="AlphaFoldDB" id="A0A919YV68"/>
<dbReference type="InterPro" id="IPR010106">
    <property type="entry name" value="RpnA"/>
</dbReference>
<dbReference type="Proteomes" id="UP000683139">
    <property type="component" value="Unassembled WGS sequence"/>
</dbReference>
<reference evidence="1" key="1">
    <citation type="submission" date="2021-03" db="EMBL/GenBank/DDBJ databases">
        <title>Antimicrobial resistance genes in bacteria isolated from Japanese honey, and their potential for conferring macrolide and lincosamide resistance in the American foulbrood pathogen Paenibacillus larvae.</title>
        <authorList>
            <person name="Okamoto M."/>
            <person name="Kumagai M."/>
            <person name="Kanamori H."/>
            <person name="Takamatsu D."/>
        </authorList>
    </citation>
    <scope>NUCLEOTIDE SEQUENCE</scope>
    <source>
        <strain evidence="1">J40TS1</strain>
    </source>
</reference>
<keyword evidence="2" id="KW-1185">Reference proteome</keyword>
<sequence>MDRRTLFYFGKLFLESIKSGDKFQNLKRTITINLMNLNFLPLEPFHSTFHLYEDYRRDYMLTDLIELHFIEFPKFRAMQHNLHDPLHRWLLFMEENLTEEQLEELIQMDPMIKKPRSGWNESRKHFRFNQVAA</sequence>
<organism evidence="1 2">
    <name type="scientific">Paenibacillus montaniterrae</name>
    <dbReference type="NCBI Taxonomy" id="429341"/>
    <lineage>
        <taxon>Bacteria</taxon>
        <taxon>Bacillati</taxon>
        <taxon>Bacillota</taxon>
        <taxon>Bacilli</taxon>
        <taxon>Bacillales</taxon>
        <taxon>Paenibacillaceae</taxon>
        <taxon>Paenibacillus</taxon>
    </lineage>
</organism>